<evidence type="ECO:0000256" key="7">
    <source>
        <dbReference type="ARBA" id="ARBA00022989"/>
    </source>
</evidence>
<reference evidence="14" key="1">
    <citation type="submission" date="2020-01" db="EMBL/GenBank/DDBJ databases">
        <authorList>
            <consortium name="DOE Joint Genome Institute"/>
            <person name="Haridas S."/>
            <person name="Albert R."/>
            <person name="Binder M."/>
            <person name="Bloem J."/>
            <person name="Labutti K."/>
            <person name="Salamov A."/>
            <person name="Andreopoulos B."/>
            <person name="Baker S.E."/>
            <person name="Barry K."/>
            <person name="Bills G."/>
            <person name="Bluhm B.H."/>
            <person name="Cannon C."/>
            <person name="Castanera R."/>
            <person name="Culley D.E."/>
            <person name="Daum C."/>
            <person name="Ezra D."/>
            <person name="Gonzalez J.B."/>
            <person name="Henrissat B."/>
            <person name="Kuo A."/>
            <person name="Liang C."/>
            <person name="Lipzen A."/>
            <person name="Lutzoni F."/>
            <person name="Magnuson J."/>
            <person name="Mondo S."/>
            <person name="Nolan M."/>
            <person name="Ohm R."/>
            <person name="Pangilinan J."/>
            <person name="Park H.-J."/>
            <person name="Ramirez L."/>
            <person name="Alfaro M."/>
            <person name="Sun H."/>
            <person name="Tritt A."/>
            <person name="Yoshinaga Y."/>
            <person name="Zwiers L.-H."/>
            <person name="Turgeon B.G."/>
            <person name="Goodwin S.B."/>
            <person name="Spatafora J.W."/>
            <person name="Crous P.W."/>
            <person name="Grigoriev I.V."/>
        </authorList>
    </citation>
    <scope>NUCLEOTIDE SEQUENCE</scope>
    <source>
        <strain evidence="14">CBS 342.82</strain>
    </source>
</reference>
<dbReference type="GeneID" id="54365011"/>
<name>A0A6J3MHY5_9PEZI</name>
<proteinExistence type="inferred from homology"/>
<dbReference type="GO" id="GO:0004222">
    <property type="term" value="F:metalloendopeptidase activity"/>
    <property type="evidence" value="ECO:0007669"/>
    <property type="project" value="InterPro"/>
</dbReference>
<keyword evidence="13" id="KW-1185">Reference proteome</keyword>
<comment type="subcellular location">
    <subcellularLocation>
        <location evidence="1">Endoplasmic reticulum membrane</location>
        <topology evidence="1">Multi-pass membrane protein</topology>
    </subcellularLocation>
</comment>
<evidence type="ECO:0000256" key="11">
    <source>
        <dbReference type="SAM" id="Phobius"/>
    </source>
</evidence>
<keyword evidence="7 11" id="KW-1133">Transmembrane helix</keyword>
<keyword evidence="8 11" id="KW-0472">Membrane</keyword>
<feature type="transmembrane region" description="Helical" evidence="11">
    <location>
        <begin position="77"/>
        <end position="100"/>
    </location>
</feature>
<evidence type="ECO:0000256" key="3">
    <source>
        <dbReference type="ARBA" id="ARBA00022670"/>
    </source>
</evidence>
<evidence type="ECO:0000256" key="5">
    <source>
        <dbReference type="ARBA" id="ARBA00022801"/>
    </source>
</evidence>
<dbReference type="AlphaFoldDB" id="A0A6J3MHY5"/>
<dbReference type="GO" id="GO:0071586">
    <property type="term" value="P:CAAX-box protein processing"/>
    <property type="evidence" value="ECO:0007669"/>
    <property type="project" value="InterPro"/>
</dbReference>
<feature type="transmembrane region" description="Helical" evidence="11">
    <location>
        <begin position="263"/>
        <end position="283"/>
    </location>
</feature>
<evidence type="ECO:0000313" key="13">
    <source>
        <dbReference type="Proteomes" id="UP000504637"/>
    </source>
</evidence>
<dbReference type="OrthoDB" id="271604at2759"/>
<evidence type="ECO:0000256" key="4">
    <source>
        <dbReference type="ARBA" id="ARBA00022692"/>
    </source>
</evidence>
<feature type="transmembrane region" description="Helical" evidence="11">
    <location>
        <begin position="231"/>
        <end position="257"/>
    </location>
</feature>
<keyword evidence="5" id="KW-0378">Hydrolase</keyword>
<evidence type="ECO:0000259" key="12">
    <source>
        <dbReference type="Pfam" id="PF02517"/>
    </source>
</evidence>
<dbReference type="Pfam" id="PF02517">
    <property type="entry name" value="Rce1-like"/>
    <property type="match status" value="1"/>
</dbReference>
<dbReference type="PANTHER" id="PTHR13046">
    <property type="entry name" value="PROTEASE U48 CAAX PRENYL PROTEASE RCE1"/>
    <property type="match status" value="1"/>
</dbReference>
<accession>A0A6J3MHY5</accession>
<keyword evidence="4 11" id="KW-0812">Transmembrane</keyword>
<feature type="transmembrane region" description="Helical" evidence="11">
    <location>
        <begin position="120"/>
        <end position="141"/>
    </location>
</feature>
<organism evidence="14">
    <name type="scientific">Dissoconium aciculare CBS 342.82</name>
    <dbReference type="NCBI Taxonomy" id="1314786"/>
    <lineage>
        <taxon>Eukaryota</taxon>
        <taxon>Fungi</taxon>
        <taxon>Dikarya</taxon>
        <taxon>Ascomycota</taxon>
        <taxon>Pezizomycotina</taxon>
        <taxon>Dothideomycetes</taxon>
        <taxon>Dothideomycetidae</taxon>
        <taxon>Mycosphaerellales</taxon>
        <taxon>Dissoconiaceae</taxon>
        <taxon>Dissoconium</taxon>
    </lineage>
</organism>
<reference evidence="14" key="2">
    <citation type="submission" date="2020-04" db="EMBL/GenBank/DDBJ databases">
        <authorList>
            <consortium name="NCBI Genome Project"/>
        </authorList>
    </citation>
    <scope>NUCLEOTIDE SEQUENCE</scope>
    <source>
        <strain evidence="14">CBS 342.82</strain>
    </source>
</reference>
<evidence type="ECO:0000313" key="14">
    <source>
        <dbReference type="RefSeq" id="XP_033464350.1"/>
    </source>
</evidence>
<dbReference type="Proteomes" id="UP000504637">
    <property type="component" value="Unplaced"/>
</dbReference>
<evidence type="ECO:0000256" key="9">
    <source>
        <dbReference type="ARBA" id="ARBA00047280"/>
    </source>
</evidence>
<dbReference type="GO" id="GO:0005789">
    <property type="term" value="C:endoplasmic reticulum membrane"/>
    <property type="evidence" value="ECO:0007669"/>
    <property type="project" value="UniProtKB-SubCell"/>
</dbReference>
<evidence type="ECO:0000256" key="8">
    <source>
        <dbReference type="ARBA" id="ARBA00023136"/>
    </source>
</evidence>
<dbReference type="InterPro" id="IPR039731">
    <property type="entry name" value="Rce1"/>
</dbReference>
<comment type="similarity">
    <text evidence="2">Belongs to the peptidase U48 family.</text>
</comment>
<feature type="domain" description="CAAX prenyl protease 2/Lysostaphin resistance protein A-like" evidence="12">
    <location>
        <begin position="160"/>
        <end position="276"/>
    </location>
</feature>
<evidence type="ECO:0000256" key="2">
    <source>
        <dbReference type="ARBA" id="ARBA00006897"/>
    </source>
</evidence>
<protein>
    <recommendedName>
        <fullName evidence="10">intramembrane prenyl-peptidase Rce1</fullName>
        <ecNumber evidence="10">3.4.26.1</ecNumber>
    </recommendedName>
</protein>
<keyword evidence="6" id="KW-0256">Endoplasmic reticulum</keyword>
<feature type="transmembrane region" description="Helical" evidence="11">
    <location>
        <begin position="33"/>
        <end position="56"/>
    </location>
</feature>
<dbReference type="PANTHER" id="PTHR13046:SF0">
    <property type="entry name" value="CAAX PRENYL PROTEASE 2"/>
    <property type="match status" value="1"/>
</dbReference>
<dbReference type="RefSeq" id="XP_033464350.1">
    <property type="nucleotide sequence ID" value="XM_033607211.1"/>
</dbReference>
<keyword evidence="3" id="KW-0645">Protease</keyword>
<dbReference type="InterPro" id="IPR003675">
    <property type="entry name" value="Rce1/LyrA-like_dom"/>
</dbReference>
<evidence type="ECO:0000256" key="10">
    <source>
        <dbReference type="ARBA" id="ARBA00049729"/>
    </source>
</evidence>
<comment type="catalytic activity">
    <reaction evidence="9">
        <text>Hydrolyzes the peptide bond -P2-(S-farnesyl or geranylgeranyl)C-P1'-P2'-P3'-COOH where P1' and P2' are amino acids with aliphatic sidechains and P3' is any C-terminal residue.</text>
        <dbReference type="EC" id="3.4.26.1"/>
    </reaction>
</comment>
<reference evidence="14" key="3">
    <citation type="submission" date="2025-08" db="UniProtKB">
        <authorList>
            <consortium name="RefSeq"/>
        </authorList>
    </citation>
    <scope>IDENTIFICATION</scope>
    <source>
        <strain evidence="14">CBS 342.82</strain>
    </source>
</reference>
<gene>
    <name evidence="14" type="ORF">K489DRAFT_406027</name>
</gene>
<evidence type="ECO:0000256" key="6">
    <source>
        <dbReference type="ARBA" id="ARBA00022824"/>
    </source>
</evidence>
<dbReference type="EC" id="3.4.26.1" evidence="10"/>
<sequence length="375" mass="41906">MAPTTKILSHGSRLVEKLKTYWFGKKIEEPPAISIRTAFLCAVLFTVFYIAPFYISSTLRTSPLSSRDAPAVIQGRIRAVGLSCLASSLVAVYIIVHFGHAGVYDVLRLLGLWPIDPLDILKALALVSILFAGPLYETIVVDGGWRAFNFRGLKTTFFDSWIAFRNNFISPISEELVFRSLVISLYLLAKVAPSRIVFTTPLIFGLAHVHHFVEFVQSRLAMNRPGSTGRIVLMGVVRSLFMLTYTSLFGFFAAFVHLRTGNLLAAIITHMFCNVMGLPRLWGKVGQDQDFRKLTPDVAQGKRDDTLEAQSRSEAGIEMMSVHGGSGPNKISRDLGVQWTIVYYVLLFAGAYGFYRELWVLTESKNALATYWKFV</sequence>
<evidence type="ECO:0000256" key="1">
    <source>
        <dbReference type="ARBA" id="ARBA00004477"/>
    </source>
</evidence>
<feature type="transmembrane region" description="Helical" evidence="11">
    <location>
        <begin position="335"/>
        <end position="355"/>
    </location>
</feature>